<dbReference type="GO" id="GO:0051603">
    <property type="term" value="P:proteolysis involved in protein catabolic process"/>
    <property type="evidence" value="ECO:0007669"/>
    <property type="project" value="TreeGrafter"/>
</dbReference>
<feature type="chain" id="PRO_5021359911" description="Peptidase M48 domain-containing protein" evidence="7">
    <location>
        <begin position="19"/>
        <end position="427"/>
    </location>
</feature>
<dbReference type="AlphaFoldDB" id="A0A501PYL3"/>
<dbReference type="PANTHER" id="PTHR22726">
    <property type="entry name" value="METALLOENDOPEPTIDASE OMA1"/>
    <property type="match status" value="1"/>
</dbReference>
<comment type="cofactor">
    <cofactor evidence="6">
        <name>Zn(2+)</name>
        <dbReference type="ChEBI" id="CHEBI:29105"/>
    </cofactor>
    <text evidence="6">Binds 1 zinc ion per subunit.</text>
</comment>
<accession>A0A501PYL3</accession>
<keyword evidence="2" id="KW-0479">Metal-binding</keyword>
<evidence type="ECO:0000256" key="7">
    <source>
        <dbReference type="SAM" id="SignalP"/>
    </source>
</evidence>
<sequence length="427" mass="49643">MRHTVFLFLLFTTLVSFGQQNFVAIDTLSSECSNVLGQEYQKKFESINKSIVLKKGPEKNLIKELYSEMQQNFLEKIKHKDFICNNDLDHYLKGLMNEILTKNNINTQDYKILLSKNSEINAYNTGDGTIVVNYGLFLMVENEDELVFVISHEIGHQFLNHVKNGIEAYAKLSKSESIIAKTKEIQRQKYGKATKASNLMKNIIYEDYEKRRKKEIEADSIGFVFYGKTLRNPKAAVNILTKLDLSDNETDSLTVADYKFIFEKNGFTLKQKYFNEEKSLFSKYDKMKGINVDSLKSHPDCATRIKLIEKKLEAKFSETYSSPKAFSEIKKNSIYQNLYNLYSSQQYGISLYESLKLYKKQTDDPVLQKIIHLNLLKIYESRINYTINRYVPAHDNLNNSDSLNRFVSYLNNIKISDFETIINNFKS</sequence>
<dbReference type="GO" id="GO:0046872">
    <property type="term" value="F:metal ion binding"/>
    <property type="evidence" value="ECO:0007669"/>
    <property type="project" value="UniProtKB-KW"/>
</dbReference>
<gene>
    <name evidence="9" type="ORF">FJA49_15785</name>
</gene>
<dbReference type="RefSeq" id="WP_140002004.1">
    <property type="nucleotide sequence ID" value="NZ_VFJE01000056.1"/>
</dbReference>
<organism evidence="9 10">
    <name type="scientific">Flavobacterium microcysteis</name>
    <dbReference type="NCBI Taxonomy" id="2596891"/>
    <lineage>
        <taxon>Bacteria</taxon>
        <taxon>Pseudomonadati</taxon>
        <taxon>Bacteroidota</taxon>
        <taxon>Flavobacteriia</taxon>
        <taxon>Flavobacteriales</taxon>
        <taxon>Flavobacteriaceae</taxon>
        <taxon>Flavobacterium</taxon>
    </lineage>
</organism>
<evidence type="ECO:0000259" key="8">
    <source>
        <dbReference type="Pfam" id="PF01435"/>
    </source>
</evidence>
<proteinExistence type="inferred from homology"/>
<dbReference type="GO" id="GO:0016020">
    <property type="term" value="C:membrane"/>
    <property type="evidence" value="ECO:0007669"/>
    <property type="project" value="TreeGrafter"/>
</dbReference>
<dbReference type="EMBL" id="VFJE01000056">
    <property type="protein sequence ID" value="TPD65649.1"/>
    <property type="molecule type" value="Genomic_DNA"/>
</dbReference>
<comment type="caution">
    <text evidence="9">The sequence shown here is derived from an EMBL/GenBank/DDBJ whole genome shotgun (WGS) entry which is preliminary data.</text>
</comment>
<reference evidence="9 10" key="1">
    <citation type="submission" date="2019-06" db="EMBL/GenBank/DDBJ databases">
        <title>Flavobacterium sp. MaA-Y11 from geoumgang.</title>
        <authorList>
            <person name="Jeong S."/>
        </authorList>
    </citation>
    <scope>NUCLEOTIDE SEQUENCE [LARGE SCALE GENOMIC DNA]</scope>
    <source>
        <strain evidence="9 10">MaA-Y11</strain>
    </source>
</reference>
<dbReference type="PANTHER" id="PTHR22726:SF1">
    <property type="entry name" value="METALLOENDOPEPTIDASE OMA1, MITOCHONDRIAL"/>
    <property type="match status" value="1"/>
</dbReference>
<evidence type="ECO:0000256" key="2">
    <source>
        <dbReference type="ARBA" id="ARBA00022723"/>
    </source>
</evidence>
<keyword evidence="10" id="KW-1185">Reference proteome</keyword>
<dbReference type="Gene3D" id="3.30.2010.10">
    <property type="entry name" value="Metalloproteases ('zincins'), catalytic domain"/>
    <property type="match status" value="1"/>
</dbReference>
<feature type="domain" description="Peptidase M48" evidence="8">
    <location>
        <begin position="89"/>
        <end position="310"/>
    </location>
</feature>
<protein>
    <recommendedName>
        <fullName evidence="8">Peptidase M48 domain-containing protein</fullName>
    </recommendedName>
</protein>
<keyword evidence="3 6" id="KW-0378">Hydrolase</keyword>
<evidence type="ECO:0000313" key="10">
    <source>
        <dbReference type="Proteomes" id="UP000319175"/>
    </source>
</evidence>
<dbReference type="GO" id="GO:0004222">
    <property type="term" value="F:metalloendopeptidase activity"/>
    <property type="evidence" value="ECO:0007669"/>
    <property type="project" value="InterPro"/>
</dbReference>
<dbReference type="OrthoDB" id="910748at2"/>
<feature type="signal peptide" evidence="7">
    <location>
        <begin position="1"/>
        <end position="18"/>
    </location>
</feature>
<dbReference type="CDD" id="cd07324">
    <property type="entry name" value="M48C_Oma1-like"/>
    <property type="match status" value="1"/>
</dbReference>
<dbReference type="Pfam" id="PF01435">
    <property type="entry name" value="Peptidase_M48"/>
    <property type="match status" value="1"/>
</dbReference>
<keyword evidence="1 6" id="KW-0645">Protease</keyword>
<evidence type="ECO:0000256" key="1">
    <source>
        <dbReference type="ARBA" id="ARBA00022670"/>
    </source>
</evidence>
<comment type="similarity">
    <text evidence="6">Belongs to the peptidase M48 family.</text>
</comment>
<keyword evidence="7" id="KW-0732">Signal</keyword>
<keyword evidence="5 6" id="KW-0482">Metalloprotease</keyword>
<dbReference type="InterPro" id="IPR051156">
    <property type="entry name" value="Mito/Outer_Membr_Metalloprot"/>
</dbReference>
<reference evidence="9 10" key="2">
    <citation type="submission" date="2019-06" db="EMBL/GenBank/DDBJ databases">
        <authorList>
            <person name="Seo Y."/>
        </authorList>
    </citation>
    <scope>NUCLEOTIDE SEQUENCE [LARGE SCALE GENOMIC DNA]</scope>
    <source>
        <strain evidence="9 10">MaA-Y11</strain>
    </source>
</reference>
<name>A0A501PYL3_9FLAO</name>
<dbReference type="InterPro" id="IPR001915">
    <property type="entry name" value="Peptidase_M48"/>
</dbReference>
<evidence type="ECO:0000256" key="5">
    <source>
        <dbReference type="ARBA" id="ARBA00023049"/>
    </source>
</evidence>
<dbReference type="Proteomes" id="UP000319175">
    <property type="component" value="Unassembled WGS sequence"/>
</dbReference>
<evidence type="ECO:0000256" key="4">
    <source>
        <dbReference type="ARBA" id="ARBA00022833"/>
    </source>
</evidence>
<keyword evidence="4 6" id="KW-0862">Zinc</keyword>
<evidence type="ECO:0000313" key="9">
    <source>
        <dbReference type="EMBL" id="TPD65649.1"/>
    </source>
</evidence>
<evidence type="ECO:0000256" key="3">
    <source>
        <dbReference type="ARBA" id="ARBA00022801"/>
    </source>
</evidence>
<evidence type="ECO:0000256" key="6">
    <source>
        <dbReference type="RuleBase" id="RU003983"/>
    </source>
</evidence>